<keyword evidence="1" id="KW-0472">Membrane</keyword>
<reference evidence="2" key="1">
    <citation type="submission" date="2023-06" db="EMBL/GenBank/DDBJ databases">
        <title>Genomic analysis of the entomopathogenic nematode Steinernema hermaphroditum.</title>
        <authorList>
            <person name="Schwarz E.M."/>
            <person name="Heppert J.K."/>
            <person name="Baniya A."/>
            <person name="Schwartz H.T."/>
            <person name="Tan C.-H."/>
            <person name="Antoshechkin I."/>
            <person name="Sternberg P.W."/>
            <person name="Goodrich-Blair H."/>
            <person name="Dillman A.R."/>
        </authorList>
    </citation>
    <scope>NUCLEOTIDE SEQUENCE</scope>
    <source>
        <strain evidence="2">PS9179</strain>
        <tissue evidence="2">Whole animal</tissue>
    </source>
</reference>
<feature type="transmembrane region" description="Helical" evidence="1">
    <location>
        <begin position="41"/>
        <end position="66"/>
    </location>
</feature>
<comment type="caution">
    <text evidence="2">The sequence shown here is derived from an EMBL/GenBank/DDBJ whole genome shotgun (WGS) entry which is preliminary data.</text>
</comment>
<name>A0AA39HCB9_9BILA</name>
<feature type="transmembrane region" description="Helical" evidence="1">
    <location>
        <begin position="86"/>
        <end position="109"/>
    </location>
</feature>
<feature type="transmembrane region" description="Helical" evidence="1">
    <location>
        <begin position="231"/>
        <end position="259"/>
    </location>
</feature>
<feature type="transmembrane region" description="Helical" evidence="1">
    <location>
        <begin position="12"/>
        <end position="29"/>
    </location>
</feature>
<sequence>MEASIYNRLLDISTVIHIISKVLAIYVVHRHSPTNMDSFPLFILNVMIWNLAGNVFGALIHMYPLFPDDCFRADGLASVFVQSERISHFLYALVVVCVGNCALASVFAFPYRYLVFVHPRLVSNIKRRWCSVLCAVAHACMTASILYVYTYLIIPFDDYAFRGERPPRKGVFCFQTRGWIKYFIGAFGAVVMSGLVAVVISSAVLLRRHLESMSHIYSACTLDLHRKYFRYLLVITAVPVVFCEIPILIAFLCAFYSEFEYSKEVFTSCAVVIYNHGTLFSAVTIITFRPYYRSVSRMVHGLFIKCRHGNRVFVSK</sequence>
<dbReference type="AlphaFoldDB" id="A0AA39HCB9"/>
<feature type="transmembrane region" description="Helical" evidence="1">
    <location>
        <begin position="129"/>
        <end position="154"/>
    </location>
</feature>
<organism evidence="2 3">
    <name type="scientific">Steinernema hermaphroditum</name>
    <dbReference type="NCBI Taxonomy" id="289476"/>
    <lineage>
        <taxon>Eukaryota</taxon>
        <taxon>Metazoa</taxon>
        <taxon>Ecdysozoa</taxon>
        <taxon>Nematoda</taxon>
        <taxon>Chromadorea</taxon>
        <taxon>Rhabditida</taxon>
        <taxon>Tylenchina</taxon>
        <taxon>Panagrolaimomorpha</taxon>
        <taxon>Strongyloidoidea</taxon>
        <taxon>Steinernematidae</taxon>
        <taxon>Steinernema</taxon>
    </lineage>
</organism>
<evidence type="ECO:0000313" key="2">
    <source>
        <dbReference type="EMBL" id="KAK0402689.1"/>
    </source>
</evidence>
<keyword evidence="1" id="KW-0812">Transmembrane</keyword>
<gene>
    <name evidence="2" type="ORF">QR680_016477</name>
</gene>
<protein>
    <submittedName>
        <fullName evidence="2">Uncharacterized protein</fullName>
    </submittedName>
</protein>
<evidence type="ECO:0000256" key="1">
    <source>
        <dbReference type="SAM" id="Phobius"/>
    </source>
</evidence>
<feature type="transmembrane region" description="Helical" evidence="1">
    <location>
        <begin position="265"/>
        <end position="288"/>
    </location>
</feature>
<proteinExistence type="predicted"/>
<dbReference type="Pfam" id="PF10318">
    <property type="entry name" value="7TM_GPCR_Srh"/>
    <property type="match status" value="1"/>
</dbReference>
<evidence type="ECO:0000313" key="3">
    <source>
        <dbReference type="Proteomes" id="UP001175271"/>
    </source>
</evidence>
<dbReference type="EMBL" id="JAUCMV010000004">
    <property type="protein sequence ID" value="KAK0402689.1"/>
    <property type="molecule type" value="Genomic_DNA"/>
</dbReference>
<feature type="transmembrane region" description="Helical" evidence="1">
    <location>
        <begin position="182"/>
        <end position="206"/>
    </location>
</feature>
<dbReference type="Proteomes" id="UP001175271">
    <property type="component" value="Unassembled WGS sequence"/>
</dbReference>
<accession>A0AA39HCB9</accession>
<keyword evidence="3" id="KW-1185">Reference proteome</keyword>
<keyword evidence="1" id="KW-1133">Transmembrane helix</keyword>
<dbReference type="InterPro" id="IPR019422">
    <property type="entry name" value="7TM_GPCR_serpentine_rcpt_Srh"/>
</dbReference>